<sequence>MSSRGQTERLSYAKERLVRMWLLALQPTLVGDQHRHQQLIRNALKRKINCCVPPPTFTGSLIKVDVSIVC</sequence>
<keyword evidence="2" id="KW-1185">Reference proteome</keyword>
<reference evidence="1 2" key="2">
    <citation type="journal article" date="2019" name="G3 (Bethesda)">
        <title>Hybrid Assembly of the Genome of the Entomopathogenic Nematode Steinernema carpocapsae Identifies the X-Chromosome.</title>
        <authorList>
            <person name="Serra L."/>
            <person name="Macchietto M."/>
            <person name="Macias-Munoz A."/>
            <person name="McGill C.J."/>
            <person name="Rodriguez I.M."/>
            <person name="Rodriguez B."/>
            <person name="Murad R."/>
            <person name="Mortazavi A."/>
        </authorList>
    </citation>
    <scope>NUCLEOTIDE SEQUENCE [LARGE SCALE GENOMIC DNA]</scope>
    <source>
        <strain evidence="1 2">ALL</strain>
    </source>
</reference>
<organism evidence="1 2">
    <name type="scientific">Steinernema carpocapsae</name>
    <name type="common">Entomopathogenic nematode</name>
    <dbReference type="NCBI Taxonomy" id="34508"/>
    <lineage>
        <taxon>Eukaryota</taxon>
        <taxon>Metazoa</taxon>
        <taxon>Ecdysozoa</taxon>
        <taxon>Nematoda</taxon>
        <taxon>Chromadorea</taxon>
        <taxon>Rhabditida</taxon>
        <taxon>Tylenchina</taxon>
        <taxon>Panagrolaimomorpha</taxon>
        <taxon>Strongyloidoidea</taxon>
        <taxon>Steinernematidae</taxon>
        <taxon>Steinernema</taxon>
    </lineage>
</organism>
<gene>
    <name evidence="1" type="ORF">L596_004887</name>
</gene>
<proteinExistence type="predicted"/>
<dbReference type="Proteomes" id="UP000298663">
    <property type="component" value="Unassembled WGS sequence"/>
</dbReference>
<comment type="caution">
    <text evidence="1">The sequence shown here is derived from an EMBL/GenBank/DDBJ whole genome shotgun (WGS) entry which is preliminary data.</text>
</comment>
<reference evidence="1 2" key="1">
    <citation type="journal article" date="2015" name="Genome Biol.">
        <title>Comparative genomics of Steinernema reveals deeply conserved gene regulatory networks.</title>
        <authorList>
            <person name="Dillman A.R."/>
            <person name="Macchietto M."/>
            <person name="Porter C.F."/>
            <person name="Rogers A."/>
            <person name="Williams B."/>
            <person name="Antoshechkin I."/>
            <person name="Lee M.M."/>
            <person name="Goodwin Z."/>
            <person name="Lu X."/>
            <person name="Lewis E.E."/>
            <person name="Goodrich-Blair H."/>
            <person name="Stock S.P."/>
            <person name="Adams B.J."/>
            <person name="Sternberg P.W."/>
            <person name="Mortazavi A."/>
        </authorList>
    </citation>
    <scope>NUCLEOTIDE SEQUENCE [LARGE SCALE GENOMIC DNA]</scope>
    <source>
        <strain evidence="1 2">ALL</strain>
    </source>
</reference>
<dbReference type="EMBL" id="AZBU02000001">
    <property type="protein sequence ID" value="TMS38084.1"/>
    <property type="molecule type" value="Genomic_DNA"/>
</dbReference>
<name>A0A4U8UY96_STECR</name>
<protein>
    <submittedName>
        <fullName evidence="1">Uncharacterized protein</fullName>
    </submittedName>
</protein>
<accession>A0A4U8UY96</accession>
<dbReference type="AlphaFoldDB" id="A0A4U8UY96"/>
<evidence type="ECO:0000313" key="2">
    <source>
        <dbReference type="Proteomes" id="UP000298663"/>
    </source>
</evidence>
<evidence type="ECO:0000313" key="1">
    <source>
        <dbReference type="EMBL" id="TMS38084.1"/>
    </source>
</evidence>